<evidence type="ECO:0000313" key="2">
    <source>
        <dbReference type="Proteomes" id="UP000006038"/>
    </source>
</evidence>
<evidence type="ECO:0000313" key="1">
    <source>
        <dbReference type="EnsemblPlants" id="OB03G16820.1"/>
    </source>
</evidence>
<dbReference type="AlphaFoldDB" id="J3LKV6"/>
<dbReference type="Gramene" id="OB03G16820.1">
    <property type="protein sequence ID" value="OB03G16820.1"/>
    <property type="gene ID" value="OB03G16820"/>
</dbReference>
<accession>J3LKV6</accession>
<name>J3LKV6_ORYBR</name>
<dbReference type="EnsemblPlants" id="OB03G16820.1">
    <property type="protein sequence ID" value="OB03G16820.1"/>
    <property type="gene ID" value="OB03G16820"/>
</dbReference>
<proteinExistence type="predicted"/>
<reference evidence="1" key="1">
    <citation type="journal article" date="2013" name="Nat. Commun.">
        <title>Whole-genome sequencing of Oryza brachyantha reveals mechanisms underlying Oryza genome evolution.</title>
        <authorList>
            <person name="Chen J."/>
            <person name="Huang Q."/>
            <person name="Gao D."/>
            <person name="Wang J."/>
            <person name="Lang Y."/>
            <person name="Liu T."/>
            <person name="Li B."/>
            <person name="Bai Z."/>
            <person name="Luis Goicoechea J."/>
            <person name="Liang C."/>
            <person name="Chen C."/>
            <person name="Zhang W."/>
            <person name="Sun S."/>
            <person name="Liao Y."/>
            <person name="Zhang X."/>
            <person name="Yang L."/>
            <person name="Song C."/>
            <person name="Wang M."/>
            <person name="Shi J."/>
            <person name="Liu G."/>
            <person name="Liu J."/>
            <person name="Zhou H."/>
            <person name="Zhou W."/>
            <person name="Yu Q."/>
            <person name="An N."/>
            <person name="Chen Y."/>
            <person name="Cai Q."/>
            <person name="Wang B."/>
            <person name="Liu B."/>
            <person name="Min J."/>
            <person name="Huang Y."/>
            <person name="Wu H."/>
            <person name="Li Z."/>
            <person name="Zhang Y."/>
            <person name="Yin Y."/>
            <person name="Song W."/>
            <person name="Jiang J."/>
            <person name="Jackson S.A."/>
            <person name="Wing R.A."/>
            <person name="Wang J."/>
            <person name="Chen M."/>
        </authorList>
    </citation>
    <scope>NUCLEOTIDE SEQUENCE [LARGE SCALE GENOMIC DNA]</scope>
    <source>
        <strain evidence="1">cv. IRGC 101232</strain>
    </source>
</reference>
<organism evidence="1">
    <name type="scientific">Oryza brachyantha</name>
    <name type="common">malo sina</name>
    <dbReference type="NCBI Taxonomy" id="4533"/>
    <lineage>
        <taxon>Eukaryota</taxon>
        <taxon>Viridiplantae</taxon>
        <taxon>Streptophyta</taxon>
        <taxon>Embryophyta</taxon>
        <taxon>Tracheophyta</taxon>
        <taxon>Spermatophyta</taxon>
        <taxon>Magnoliopsida</taxon>
        <taxon>Liliopsida</taxon>
        <taxon>Poales</taxon>
        <taxon>Poaceae</taxon>
        <taxon>BOP clade</taxon>
        <taxon>Oryzoideae</taxon>
        <taxon>Oryzeae</taxon>
        <taxon>Oryzinae</taxon>
        <taxon>Oryza</taxon>
    </lineage>
</organism>
<keyword evidence="2" id="KW-1185">Reference proteome</keyword>
<dbReference type="HOGENOM" id="CLU_3017468_0_0_1"/>
<protein>
    <submittedName>
        <fullName evidence="1">Uncharacterized protein</fullName>
    </submittedName>
</protein>
<sequence>MFTLHPLLPTNLVTNTLAACPSASHPLLHCLQFTISSGHNKIRACTSFQQNIKILI</sequence>
<dbReference type="Proteomes" id="UP000006038">
    <property type="component" value="Chromosome 3"/>
</dbReference>
<reference evidence="1" key="2">
    <citation type="submission" date="2013-04" db="UniProtKB">
        <authorList>
            <consortium name="EnsemblPlants"/>
        </authorList>
    </citation>
    <scope>IDENTIFICATION</scope>
</reference>